<organism evidence="2 3">
    <name type="scientific">Phyllosticta capitalensis</name>
    <dbReference type="NCBI Taxonomy" id="121624"/>
    <lineage>
        <taxon>Eukaryota</taxon>
        <taxon>Fungi</taxon>
        <taxon>Dikarya</taxon>
        <taxon>Ascomycota</taxon>
        <taxon>Pezizomycotina</taxon>
        <taxon>Dothideomycetes</taxon>
        <taxon>Dothideomycetes incertae sedis</taxon>
        <taxon>Botryosphaeriales</taxon>
        <taxon>Phyllostictaceae</taxon>
        <taxon>Phyllosticta</taxon>
    </lineage>
</organism>
<feature type="region of interest" description="Disordered" evidence="1">
    <location>
        <begin position="77"/>
        <end position="278"/>
    </location>
</feature>
<feature type="compositionally biased region" description="Acidic residues" evidence="1">
    <location>
        <begin position="164"/>
        <end position="184"/>
    </location>
</feature>
<gene>
    <name evidence="2" type="ORF">HDK90DRAFT_167908</name>
</gene>
<dbReference type="Proteomes" id="UP001492380">
    <property type="component" value="Unassembled WGS sequence"/>
</dbReference>
<sequence length="322" mass="35574">MATEQDPRLIPSLPWFPDQQDLAVASVHRIPIELRRAINLRPEMDVKLLIVYLWHHPEDARPLIENVFLRRPINPASGILSPPHSDSEASSDDSLSFSSEESVNNESDREESSESESDESSDNESVSSSDTDSDSSESDEPSSEEEDTIIPQVTTGPALSLGDDTSDEESVSSSDTDDTSTDEEVITRPATNAYRSNDTRGRTRRLPSTRNDLSEDETWVHPHRSNYTSSESDEASEEEDPHVPQVSSDECTSSSDTDSDSSESDTTSITSPATIGYVSEARRLKRAAPSPECYIAEDEAAPQSQEEVRISPPKRKRVRFAV</sequence>
<feature type="compositionally biased region" description="Basic residues" evidence="1">
    <location>
        <begin position="312"/>
        <end position="322"/>
    </location>
</feature>
<keyword evidence="3" id="KW-1185">Reference proteome</keyword>
<evidence type="ECO:0000313" key="2">
    <source>
        <dbReference type="EMBL" id="KAK8239920.1"/>
    </source>
</evidence>
<evidence type="ECO:0000256" key="1">
    <source>
        <dbReference type="SAM" id="MobiDB-lite"/>
    </source>
</evidence>
<feature type="region of interest" description="Disordered" evidence="1">
    <location>
        <begin position="295"/>
        <end position="322"/>
    </location>
</feature>
<feature type="compositionally biased region" description="Acidic residues" evidence="1">
    <location>
        <begin position="231"/>
        <end position="240"/>
    </location>
</feature>
<feature type="compositionally biased region" description="Low complexity" evidence="1">
    <location>
        <begin position="247"/>
        <end position="256"/>
    </location>
</feature>
<name>A0ABR1YUP1_9PEZI</name>
<dbReference type="EMBL" id="JBBWRZ010000003">
    <property type="protein sequence ID" value="KAK8239920.1"/>
    <property type="molecule type" value="Genomic_DNA"/>
</dbReference>
<feature type="compositionally biased region" description="Low complexity" evidence="1">
    <location>
        <begin position="92"/>
        <end position="105"/>
    </location>
</feature>
<accession>A0ABR1YUP1</accession>
<comment type="caution">
    <text evidence="2">The sequence shown here is derived from an EMBL/GenBank/DDBJ whole genome shotgun (WGS) entry which is preliminary data.</text>
</comment>
<feature type="compositionally biased region" description="Acidic residues" evidence="1">
    <location>
        <begin position="113"/>
        <end position="122"/>
    </location>
</feature>
<evidence type="ECO:0000313" key="3">
    <source>
        <dbReference type="Proteomes" id="UP001492380"/>
    </source>
</evidence>
<feature type="compositionally biased region" description="Acidic residues" evidence="1">
    <location>
        <begin position="131"/>
        <end position="148"/>
    </location>
</feature>
<reference evidence="2 3" key="1">
    <citation type="submission" date="2024-04" db="EMBL/GenBank/DDBJ databases">
        <title>Phyllosticta paracitricarpa is synonymous to the EU quarantine fungus P. citricarpa based on phylogenomic analyses.</title>
        <authorList>
            <consortium name="Lawrence Berkeley National Laboratory"/>
            <person name="Van Ingen-Buijs V.A."/>
            <person name="Van Westerhoven A.C."/>
            <person name="Haridas S."/>
            <person name="Skiadas P."/>
            <person name="Martin F."/>
            <person name="Groenewald J.Z."/>
            <person name="Crous P.W."/>
            <person name="Seidl M.F."/>
        </authorList>
    </citation>
    <scope>NUCLEOTIDE SEQUENCE [LARGE SCALE GENOMIC DNA]</scope>
    <source>
        <strain evidence="2 3">CBS 123374</strain>
    </source>
</reference>
<protein>
    <submittedName>
        <fullName evidence="2">Uncharacterized protein</fullName>
    </submittedName>
</protein>
<proteinExistence type="predicted"/>